<dbReference type="PANTHER" id="PTHR43861">
    <property type="entry name" value="TRANS-ACONITATE 2-METHYLTRANSFERASE-RELATED"/>
    <property type="match status" value="1"/>
</dbReference>
<dbReference type="EC" id="2.1.1.-" evidence="3"/>
<evidence type="ECO:0000313" key="3">
    <source>
        <dbReference type="EMBL" id="OHW63163.1"/>
    </source>
</evidence>
<dbReference type="CDD" id="cd02440">
    <property type="entry name" value="AdoMet_MTases"/>
    <property type="match status" value="1"/>
</dbReference>
<protein>
    <submittedName>
        <fullName evidence="3">Putative methyltransferase</fullName>
        <ecNumber evidence="3">2.1.1.-</ecNumber>
    </submittedName>
</protein>
<dbReference type="Gene3D" id="3.40.50.150">
    <property type="entry name" value="Vaccinia Virus protein VP39"/>
    <property type="match status" value="1"/>
</dbReference>
<sequence>MESYIEFASYYDSLMYDVDYRSWYGFLKEILEKEGISYSSVLEMGCGTGNITEQICRDEKVKSVTCFDLSEEMLVIAKQKLKGIPNLEILRQDMTQMSIKKHYDLVLSCCDSINYITDEESLKKVFESTYSLLNDGGTFLFDINSYYKLSEIIGDNTFTEDRDGIFYVWENEYESDSEQCNFYLTFFIEDEQSGKYSRFDEHHVERAYRSEKILELLKESGFEDVRIYCDFDFSKDCKDRAERIFFLCKKE</sequence>
<evidence type="ECO:0000256" key="1">
    <source>
        <dbReference type="ARBA" id="ARBA00022679"/>
    </source>
</evidence>
<keyword evidence="1 3" id="KW-0808">Transferase</keyword>
<dbReference type="OrthoDB" id="9811589at2"/>
<name>A0A1S1V969_9FIRM</name>
<evidence type="ECO:0000313" key="4">
    <source>
        <dbReference type="Proteomes" id="UP000180254"/>
    </source>
</evidence>
<dbReference type="Pfam" id="PF13649">
    <property type="entry name" value="Methyltransf_25"/>
    <property type="match status" value="1"/>
</dbReference>
<organism evidence="3 4">
    <name type="scientific">Andreesenia angusta</name>
    <dbReference type="NCBI Taxonomy" id="39480"/>
    <lineage>
        <taxon>Bacteria</taxon>
        <taxon>Bacillati</taxon>
        <taxon>Bacillota</taxon>
        <taxon>Tissierellia</taxon>
        <taxon>Tissierellales</taxon>
        <taxon>Gottschalkiaceae</taxon>
        <taxon>Andreesenia</taxon>
    </lineage>
</organism>
<reference evidence="3 4" key="1">
    <citation type="submission" date="2016-09" db="EMBL/GenBank/DDBJ databases">
        <title>Genome sequence of Eubacterium angustum.</title>
        <authorList>
            <person name="Poehlein A."/>
            <person name="Daniel R."/>
        </authorList>
    </citation>
    <scope>NUCLEOTIDE SEQUENCE [LARGE SCALE GENOMIC DNA]</scope>
    <source>
        <strain evidence="3 4">DSM 1989</strain>
    </source>
</reference>
<dbReference type="GO" id="GO:0008168">
    <property type="term" value="F:methyltransferase activity"/>
    <property type="evidence" value="ECO:0007669"/>
    <property type="project" value="UniProtKB-KW"/>
</dbReference>
<gene>
    <name evidence="3" type="ORF">EUAN_00270</name>
</gene>
<dbReference type="GO" id="GO:0032259">
    <property type="term" value="P:methylation"/>
    <property type="evidence" value="ECO:0007669"/>
    <property type="project" value="UniProtKB-KW"/>
</dbReference>
<dbReference type="SUPFAM" id="SSF53335">
    <property type="entry name" value="S-adenosyl-L-methionine-dependent methyltransferases"/>
    <property type="match status" value="1"/>
</dbReference>
<dbReference type="InterPro" id="IPR029063">
    <property type="entry name" value="SAM-dependent_MTases_sf"/>
</dbReference>
<dbReference type="EMBL" id="MKIE01000001">
    <property type="protein sequence ID" value="OHW63163.1"/>
    <property type="molecule type" value="Genomic_DNA"/>
</dbReference>
<dbReference type="Proteomes" id="UP000180254">
    <property type="component" value="Unassembled WGS sequence"/>
</dbReference>
<proteinExistence type="predicted"/>
<accession>A0A1S1V969</accession>
<dbReference type="InterPro" id="IPR041698">
    <property type="entry name" value="Methyltransf_25"/>
</dbReference>
<dbReference type="STRING" id="39480.EUAN_00270"/>
<comment type="caution">
    <text evidence="3">The sequence shown here is derived from an EMBL/GenBank/DDBJ whole genome shotgun (WGS) entry which is preliminary data.</text>
</comment>
<keyword evidence="3" id="KW-0489">Methyltransferase</keyword>
<keyword evidence="4" id="KW-1185">Reference proteome</keyword>
<feature type="domain" description="Methyltransferase" evidence="2">
    <location>
        <begin position="41"/>
        <end position="137"/>
    </location>
</feature>
<dbReference type="Gene3D" id="2.20.25.110">
    <property type="entry name" value="S-adenosyl-L-methionine-dependent methyltransferases"/>
    <property type="match status" value="1"/>
</dbReference>
<evidence type="ECO:0000259" key="2">
    <source>
        <dbReference type="Pfam" id="PF13649"/>
    </source>
</evidence>
<dbReference type="RefSeq" id="WP_071060461.1">
    <property type="nucleotide sequence ID" value="NZ_MKIE01000001.1"/>
</dbReference>
<dbReference type="AlphaFoldDB" id="A0A1S1V969"/>